<dbReference type="ProMEX" id="Q1RUA7"/>
<sequence>MLDIPPLNVPKLPTCQYKCGSTPRPRHDHILHIEAIFYFAGFFHRRQTVSATSELLNRCTKSSPE</sequence>
<reference evidence="1" key="1">
    <citation type="submission" date="2006-03" db="EMBL/GenBank/DDBJ databases">
        <authorList>
            <person name="Lin S."/>
            <person name="Dixon R."/>
            <person name="May G."/>
            <person name="Sumner L."/>
            <person name="Gonzales B."/>
            <person name="Cook D."/>
            <person name="Kim D."/>
            <person name="Young N."/>
            <person name="Cannon S."/>
            <person name="Roe B.A."/>
        </authorList>
    </citation>
    <scope>NUCLEOTIDE SEQUENCE</scope>
</reference>
<dbReference type="EMBL" id="AC153123">
    <property type="protein sequence ID" value="ABE87575.1"/>
    <property type="molecule type" value="Genomic_DNA"/>
</dbReference>
<gene>
    <name evidence="1" type="ORF">MtrDRAFT_AC153123g37v2</name>
</gene>
<dbReference type="AlphaFoldDB" id="Q1RUA7"/>
<name>Q1RUA7_MEDTR</name>
<reference evidence="1" key="2">
    <citation type="submission" date="2007-04" db="EMBL/GenBank/DDBJ databases">
        <authorList>
            <consortium name="The International Medicago Genome Annotation Group"/>
        </authorList>
    </citation>
    <scope>NUCLEOTIDE SEQUENCE</scope>
</reference>
<organism evidence="1">
    <name type="scientific">Medicago truncatula</name>
    <name type="common">Barrel medic</name>
    <name type="synonym">Medicago tribuloides</name>
    <dbReference type="NCBI Taxonomy" id="3880"/>
    <lineage>
        <taxon>Eukaryota</taxon>
        <taxon>Viridiplantae</taxon>
        <taxon>Streptophyta</taxon>
        <taxon>Embryophyta</taxon>
        <taxon>Tracheophyta</taxon>
        <taxon>Spermatophyta</taxon>
        <taxon>Magnoliopsida</taxon>
        <taxon>eudicotyledons</taxon>
        <taxon>Gunneridae</taxon>
        <taxon>Pentapetalae</taxon>
        <taxon>rosids</taxon>
        <taxon>fabids</taxon>
        <taxon>Fabales</taxon>
        <taxon>Fabaceae</taxon>
        <taxon>Papilionoideae</taxon>
        <taxon>50 kb inversion clade</taxon>
        <taxon>NPAAA clade</taxon>
        <taxon>Hologalegina</taxon>
        <taxon>IRL clade</taxon>
        <taxon>Trifolieae</taxon>
        <taxon>Medicago</taxon>
    </lineage>
</organism>
<proteinExistence type="predicted"/>
<protein>
    <submittedName>
        <fullName evidence="1">Uncharacterized protein</fullName>
    </submittedName>
</protein>
<evidence type="ECO:0000313" key="1">
    <source>
        <dbReference type="EMBL" id="ABE87575.1"/>
    </source>
</evidence>
<accession>Q1RUA7</accession>